<dbReference type="WBParaSite" id="JU765_v2.g7198.t1">
    <property type="protein sequence ID" value="JU765_v2.g7198.t1"/>
    <property type="gene ID" value="JU765_v2.g7198"/>
</dbReference>
<name>A0AC34RIJ1_9BILA</name>
<sequence>MLGYTTRHLGRIAGQSVLVKELGAGLRAAGGSGKTQLCAVITASCLSSEAVSQAKPGTSAVNATSCGFPKEFIRGPSCVLDHGVFGEDACFIARYKSTHVAGVADGVGGWRKYGIDPSEFSSRLMKHCADVVKSGDFEPSRPDLIIAKAFTHLSEAPRPIGSSTACVVVVHQNVLYTANLGDSGFLIYRDGKILHKSQEQTHYFNAPFQLTLLPEAIDPIGFIVDSPEKSDMQKIELQSGDVVLLATDGLWDNLPEHLIVEALKEINPDNIQMVCNTIALMARRLSHDEQHKSPFALKAGEHGISTIGGKPDDITLVLLYIN</sequence>
<evidence type="ECO:0000313" key="2">
    <source>
        <dbReference type="WBParaSite" id="JU765_v2.g7198.t1"/>
    </source>
</evidence>
<protein>
    <submittedName>
        <fullName evidence="2">Protein phosphatase</fullName>
    </submittedName>
</protein>
<reference evidence="2" key="1">
    <citation type="submission" date="2022-11" db="UniProtKB">
        <authorList>
            <consortium name="WormBaseParasite"/>
        </authorList>
    </citation>
    <scope>IDENTIFICATION</scope>
</reference>
<organism evidence="1 2">
    <name type="scientific">Panagrolaimus sp. JU765</name>
    <dbReference type="NCBI Taxonomy" id="591449"/>
    <lineage>
        <taxon>Eukaryota</taxon>
        <taxon>Metazoa</taxon>
        <taxon>Ecdysozoa</taxon>
        <taxon>Nematoda</taxon>
        <taxon>Chromadorea</taxon>
        <taxon>Rhabditida</taxon>
        <taxon>Tylenchina</taxon>
        <taxon>Panagrolaimomorpha</taxon>
        <taxon>Panagrolaimoidea</taxon>
        <taxon>Panagrolaimidae</taxon>
        <taxon>Panagrolaimus</taxon>
    </lineage>
</organism>
<evidence type="ECO:0000313" key="1">
    <source>
        <dbReference type="Proteomes" id="UP000887576"/>
    </source>
</evidence>
<proteinExistence type="predicted"/>
<dbReference type="Proteomes" id="UP000887576">
    <property type="component" value="Unplaced"/>
</dbReference>
<accession>A0AC34RIJ1</accession>